<dbReference type="InterPro" id="IPR000550">
    <property type="entry name" value="Hppk"/>
</dbReference>
<dbReference type="AlphaFoldDB" id="A0A1T4WAR1"/>
<evidence type="ECO:0000256" key="10">
    <source>
        <dbReference type="ARBA" id="ARBA00029409"/>
    </source>
</evidence>
<comment type="pathway">
    <text evidence="1">Cofactor biosynthesis; tetrahydrofolate biosynthesis; 2-amino-4-hydroxy-6-hydroxymethyl-7,8-dihydropteridine diphosphate from 7,8-dihydroneopterin triphosphate: step 4/4.</text>
</comment>
<organism evidence="14 15">
    <name type="scientific">Thiothrix eikelboomii</name>
    <dbReference type="NCBI Taxonomy" id="92487"/>
    <lineage>
        <taxon>Bacteria</taxon>
        <taxon>Pseudomonadati</taxon>
        <taxon>Pseudomonadota</taxon>
        <taxon>Gammaproteobacteria</taxon>
        <taxon>Thiotrichales</taxon>
        <taxon>Thiotrichaceae</taxon>
        <taxon>Thiothrix</taxon>
    </lineage>
</organism>
<dbReference type="GO" id="GO:0005524">
    <property type="term" value="F:ATP binding"/>
    <property type="evidence" value="ECO:0007669"/>
    <property type="project" value="UniProtKB-KW"/>
</dbReference>
<evidence type="ECO:0000259" key="13">
    <source>
        <dbReference type="PROSITE" id="PS00794"/>
    </source>
</evidence>
<keyword evidence="7 14" id="KW-0418">Kinase</keyword>
<dbReference type="GO" id="GO:0046654">
    <property type="term" value="P:tetrahydrofolate biosynthetic process"/>
    <property type="evidence" value="ECO:0007669"/>
    <property type="project" value="UniProtKB-UniPathway"/>
</dbReference>
<accession>A0A1T4WAR1</accession>
<keyword evidence="9" id="KW-0289">Folate biosynthesis</keyword>
<gene>
    <name evidence="14" type="ORF">SAMN02745130_01384</name>
</gene>
<dbReference type="Proteomes" id="UP000190460">
    <property type="component" value="Unassembled WGS sequence"/>
</dbReference>
<dbReference type="OrthoDB" id="9808041at2"/>
<dbReference type="GO" id="GO:0003848">
    <property type="term" value="F:2-amino-4-hydroxy-6-hydroxymethyldihydropteridine diphosphokinase activity"/>
    <property type="evidence" value="ECO:0007669"/>
    <property type="project" value="UniProtKB-EC"/>
</dbReference>
<dbReference type="EC" id="2.7.6.3" evidence="3"/>
<evidence type="ECO:0000256" key="4">
    <source>
        <dbReference type="ARBA" id="ARBA00016218"/>
    </source>
</evidence>
<evidence type="ECO:0000256" key="11">
    <source>
        <dbReference type="ARBA" id="ARBA00029766"/>
    </source>
</evidence>
<dbReference type="CDD" id="cd00483">
    <property type="entry name" value="HPPK"/>
    <property type="match status" value="1"/>
</dbReference>
<keyword evidence="6" id="KW-0547">Nucleotide-binding</keyword>
<dbReference type="EMBL" id="FUYB01000004">
    <property type="protein sequence ID" value="SKA74376.1"/>
    <property type="molecule type" value="Genomic_DNA"/>
</dbReference>
<sequence>MNLSHLAYIGLGSNQGDSLTILKAALKQLAEHSAIELQAVSSFYQSKPVGPQDQPDYVNAVACFNTRLSAQALLAMLLEIERLHGRVRDPHLRWGPRTLDLDLLLYGNEVIQDSNLIVPHPELCKRAFVVYPLLEIAPDLILPKQGNLKNCQAQLNAGDLIKLSS</sequence>
<evidence type="ECO:0000313" key="14">
    <source>
        <dbReference type="EMBL" id="SKA74376.1"/>
    </source>
</evidence>
<evidence type="ECO:0000256" key="9">
    <source>
        <dbReference type="ARBA" id="ARBA00022909"/>
    </source>
</evidence>
<reference evidence="15" key="1">
    <citation type="submission" date="2017-02" db="EMBL/GenBank/DDBJ databases">
        <authorList>
            <person name="Varghese N."/>
            <person name="Submissions S."/>
        </authorList>
    </citation>
    <scope>NUCLEOTIDE SEQUENCE [LARGE SCALE GENOMIC DNA]</scope>
    <source>
        <strain evidence="15">ATCC 49788</strain>
    </source>
</reference>
<dbReference type="SUPFAM" id="SSF55083">
    <property type="entry name" value="6-hydroxymethyl-7,8-dihydropterin pyrophosphokinase, HPPK"/>
    <property type="match status" value="1"/>
</dbReference>
<dbReference type="InterPro" id="IPR035907">
    <property type="entry name" value="Hppk_sf"/>
</dbReference>
<name>A0A1T4WAR1_9GAMM</name>
<dbReference type="GO" id="GO:0016301">
    <property type="term" value="F:kinase activity"/>
    <property type="evidence" value="ECO:0007669"/>
    <property type="project" value="UniProtKB-KW"/>
</dbReference>
<dbReference type="PROSITE" id="PS00794">
    <property type="entry name" value="HPPK"/>
    <property type="match status" value="1"/>
</dbReference>
<dbReference type="Pfam" id="PF01288">
    <property type="entry name" value="HPPK"/>
    <property type="match status" value="1"/>
</dbReference>
<keyword evidence="15" id="KW-1185">Reference proteome</keyword>
<feature type="domain" description="7,8-dihydro-6-hydroxymethylpterin-pyrophosphokinase" evidence="13">
    <location>
        <begin position="93"/>
        <end position="104"/>
    </location>
</feature>
<evidence type="ECO:0000256" key="8">
    <source>
        <dbReference type="ARBA" id="ARBA00022840"/>
    </source>
</evidence>
<dbReference type="GO" id="GO:0046656">
    <property type="term" value="P:folic acid biosynthetic process"/>
    <property type="evidence" value="ECO:0007669"/>
    <property type="project" value="UniProtKB-KW"/>
</dbReference>
<evidence type="ECO:0000256" key="12">
    <source>
        <dbReference type="ARBA" id="ARBA00033413"/>
    </source>
</evidence>
<evidence type="ECO:0000256" key="6">
    <source>
        <dbReference type="ARBA" id="ARBA00022741"/>
    </source>
</evidence>
<dbReference type="UniPathway" id="UPA00077">
    <property type="reaction ID" value="UER00155"/>
</dbReference>
<dbReference type="Gene3D" id="3.30.70.560">
    <property type="entry name" value="7,8-Dihydro-6-hydroxymethylpterin-pyrophosphokinase HPPK"/>
    <property type="match status" value="1"/>
</dbReference>
<keyword evidence="8" id="KW-0067">ATP-binding</keyword>
<dbReference type="STRING" id="92487.SAMN02745130_01384"/>
<protein>
    <recommendedName>
        <fullName evidence="4">2-amino-4-hydroxy-6-hydroxymethyldihydropteridine pyrophosphokinase</fullName>
        <ecNumber evidence="3">2.7.6.3</ecNumber>
    </recommendedName>
    <alternativeName>
        <fullName evidence="11">6-hydroxymethyl-7,8-dihydropterin pyrophosphokinase</fullName>
    </alternativeName>
    <alternativeName>
        <fullName evidence="12">7,8-dihydro-6-hydroxymethylpterin-pyrophosphokinase</fullName>
    </alternativeName>
</protein>
<evidence type="ECO:0000313" key="15">
    <source>
        <dbReference type="Proteomes" id="UP000190460"/>
    </source>
</evidence>
<evidence type="ECO:0000256" key="2">
    <source>
        <dbReference type="ARBA" id="ARBA00005810"/>
    </source>
</evidence>
<comment type="similarity">
    <text evidence="2">Belongs to the HPPK family.</text>
</comment>
<comment type="function">
    <text evidence="10">Catalyzes the transfer of pyrophosphate from adenosine triphosphate (ATP) to 6-hydroxymethyl-7,8-dihydropterin, an enzymatic step in folate biosynthesis pathway.</text>
</comment>
<keyword evidence="5" id="KW-0808">Transferase</keyword>
<dbReference type="RefSeq" id="WP_078921851.1">
    <property type="nucleotide sequence ID" value="NZ_FUYB01000004.1"/>
</dbReference>
<evidence type="ECO:0000256" key="7">
    <source>
        <dbReference type="ARBA" id="ARBA00022777"/>
    </source>
</evidence>
<evidence type="ECO:0000256" key="5">
    <source>
        <dbReference type="ARBA" id="ARBA00022679"/>
    </source>
</evidence>
<proteinExistence type="inferred from homology"/>
<evidence type="ECO:0000256" key="3">
    <source>
        <dbReference type="ARBA" id="ARBA00013253"/>
    </source>
</evidence>
<dbReference type="PANTHER" id="PTHR43071:SF1">
    <property type="entry name" value="2-AMINO-4-HYDROXY-6-HYDROXYMETHYLDIHYDROPTERIDINE PYROPHOSPHOKINASE"/>
    <property type="match status" value="1"/>
</dbReference>
<evidence type="ECO:0000256" key="1">
    <source>
        <dbReference type="ARBA" id="ARBA00005051"/>
    </source>
</evidence>
<dbReference type="NCBIfam" id="TIGR01498">
    <property type="entry name" value="folK"/>
    <property type="match status" value="1"/>
</dbReference>
<dbReference type="PANTHER" id="PTHR43071">
    <property type="entry name" value="2-AMINO-4-HYDROXY-6-HYDROXYMETHYLDIHYDROPTERIDINE PYROPHOSPHOKINASE"/>
    <property type="match status" value="1"/>
</dbReference>